<feature type="domain" description="O-acyltransferase WSD1 C-terminal" evidence="12">
    <location>
        <begin position="276"/>
        <end position="408"/>
    </location>
</feature>
<keyword evidence="6 13" id="KW-0808">Transferase</keyword>
<dbReference type="Proteomes" id="UP000268727">
    <property type="component" value="Unassembled WGS sequence"/>
</dbReference>
<dbReference type="GO" id="GO:0006071">
    <property type="term" value="P:glycerol metabolic process"/>
    <property type="evidence" value="ECO:0007669"/>
    <property type="project" value="UniProtKB-KW"/>
</dbReference>
<dbReference type="AlphaFoldDB" id="A0A3N1GXI1"/>
<evidence type="ECO:0000256" key="4">
    <source>
        <dbReference type="ARBA" id="ARBA00013244"/>
    </source>
</evidence>
<dbReference type="Pfam" id="PF03007">
    <property type="entry name" value="WS_DGAT_cat"/>
    <property type="match status" value="1"/>
</dbReference>
<dbReference type="Pfam" id="PF06974">
    <property type="entry name" value="WS_DGAT_C"/>
    <property type="match status" value="1"/>
</dbReference>
<protein>
    <recommendedName>
        <fullName evidence="4">diacylglycerol O-acyltransferase</fullName>
        <ecNumber evidence="4">2.3.1.20</ecNumber>
    </recommendedName>
</protein>
<organism evidence="13 14">
    <name type="scientific">Saccharothrix texasensis</name>
    <dbReference type="NCBI Taxonomy" id="103734"/>
    <lineage>
        <taxon>Bacteria</taxon>
        <taxon>Bacillati</taxon>
        <taxon>Actinomycetota</taxon>
        <taxon>Actinomycetes</taxon>
        <taxon>Pseudonocardiales</taxon>
        <taxon>Pseudonocardiaceae</taxon>
        <taxon>Saccharothrix</taxon>
    </lineage>
</organism>
<dbReference type="InterPro" id="IPR009721">
    <property type="entry name" value="O-acyltransferase_WSD1_C"/>
</dbReference>
<dbReference type="PANTHER" id="PTHR31650:SF1">
    <property type="entry name" value="WAX ESTER SYNTHASE_DIACYLGLYCEROL ACYLTRANSFERASE 4-RELATED"/>
    <property type="match status" value="1"/>
</dbReference>
<dbReference type="InterPro" id="IPR023213">
    <property type="entry name" value="CAT-like_dom_sf"/>
</dbReference>
<evidence type="ECO:0000256" key="3">
    <source>
        <dbReference type="ARBA" id="ARBA00009587"/>
    </source>
</evidence>
<evidence type="ECO:0000256" key="5">
    <source>
        <dbReference type="ARBA" id="ARBA00022516"/>
    </source>
</evidence>
<evidence type="ECO:0000256" key="6">
    <source>
        <dbReference type="ARBA" id="ARBA00022679"/>
    </source>
</evidence>
<dbReference type="PANTHER" id="PTHR31650">
    <property type="entry name" value="O-ACYLTRANSFERASE (WSD1-LIKE) FAMILY PROTEIN"/>
    <property type="match status" value="1"/>
</dbReference>
<name>A0A3N1GXI1_9PSEU</name>
<evidence type="ECO:0000256" key="2">
    <source>
        <dbReference type="ARBA" id="ARBA00005189"/>
    </source>
</evidence>
<feature type="domain" description="O-acyltransferase WSD1-like N-terminal" evidence="11">
    <location>
        <begin position="62"/>
        <end position="171"/>
    </location>
</feature>
<dbReference type="GO" id="GO:0051701">
    <property type="term" value="P:biological process involved in interaction with host"/>
    <property type="evidence" value="ECO:0007669"/>
    <property type="project" value="TreeGrafter"/>
</dbReference>
<evidence type="ECO:0000259" key="12">
    <source>
        <dbReference type="Pfam" id="PF06974"/>
    </source>
</evidence>
<dbReference type="Gene3D" id="3.30.559.10">
    <property type="entry name" value="Chloramphenicol acetyltransferase-like domain"/>
    <property type="match status" value="1"/>
</dbReference>
<dbReference type="InterPro" id="IPR045034">
    <property type="entry name" value="O-acyltransferase_WSD1-like"/>
</dbReference>
<proteinExistence type="inferred from homology"/>
<dbReference type="OrthoDB" id="4671961at2"/>
<comment type="pathway">
    <text evidence="2">Lipid metabolism.</text>
</comment>
<dbReference type="SUPFAM" id="SSF52777">
    <property type="entry name" value="CoA-dependent acyltransferases"/>
    <property type="match status" value="1"/>
</dbReference>
<evidence type="ECO:0000256" key="8">
    <source>
        <dbReference type="ARBA" id="ARBA00023098"/>
    </source>
</evidence>
<dbReference type="GO" id="GO:0005886">
    <property type="term" value="C:plasma membrane"/>
    <property type="evidence" value="ECO:0007669"/>
    <property type="project" value="TreeGrafter"/>
</dbReference>
<comment type="caution">
    <text evidence="13">The sequence shown here is derived from an EMBL/GenBank/DDBJ whole genome shotgun (WGS) entry which is preliminary data.</text>
</comment>
<evidence type="ECO:0000256" key="7">
    <source>
        <dbReference type="ARBA" id="ARBA00022798"/>
    </source>
</evidence>
<comment type="pathway">
    <text evidence="1">Glycerolipid metabolism; triacylglycerol biosynthesis.</text>
</comment>
<dbReference type="GO" id="GO:0004144">
    <property type="term" value="F:diacylglycerol O-acyltransferase activity"/>
    <property type="evidence" value="ECO:0007669"/>
    <property type="project" value="UniProtKB-EC"/>
</dbReference>
<keyword evidence="8" id="KW-0443">Lipid metabolism</keyword>
<evidence type="ECO:0000313" key="13">
    <source>
        <dbReference type="EMBL" id="ROP35041.1"/>
    </source>
</evidence>
<keyword evidence="7" id="KW-0319">Glycerol metabolism</keyword>
<keyword evidence="14" id="KW-1185">Reference proteome</keyword>
<evidence type="ECO:0000256" key="1">
    <source>
        <dbReference type="ARBA" id="ARBA00004771"/>
    </source>
</evidence>
<evidence type="ECO:0000259" key="11">
    <source>
        <dbReference type="Pfam" id="PF03007"/>
    </source>
</evidence>
<evidence type="ECO:0000256" key="10">
    <source>
        <dbReference type="ARBA" id="ARBA00048109"/>
    </source>
</evidence>
<evidence type="ECO:0000256" key="9">
    <source>
        <dbReference type="ARBA" id="ARBA00023315"/>
    </source>
</evidence>
<dbReference type="InterPro" id="IPR004255">
    <property type="entry name" value="O-acyltransferase_WSD1_N"/>
</dbReference>
<sequence length="425" mass="46322">MTPQARPLTGLEAGFFAYGSRPTPVNLQIGGLTLFTGTPPPLDEGRRFVTSWTDAVPALALVPHGGGRRSRWVVHPALDPDLHGRVWEAEPGGLRAAVDAVMAQELPPGAPPWQCWLIQGYAEGEWAVLVKAHHALLDGASLIQVACRVLGRASAEEPRRRPRRRGRGTDLVRVARGLLRYALRFLPVATGAFAFEGSGARRFEWTAVPLATLRGVADRHGCTVNDVFLAALTTVLREWPHTPWRRGPRPVWTLVPADLHERDGDDEPSAKVVNLRVALPCDEPDPRRRLRALARATAISKRSGHVATGAAGSRALPVWLVSALLRLTFSRWHIDLLASNVRGSRRALAYEGTPMTGMVPLGFIPRGHPLGAFLVSYADQTCVGFAVDPALPGGDALCRLWEQAVDELDRLEVVETSREPEDALD</sequence>
<dbReference type="UniPathway" id="UPA00282"/>
<keyword evidence="5" id="KW-0444">Lipid biosynthesis</keyword>
<dbReference type="GO" id="GO:0071731">
    <property type="term" value="P:response to nitric oxide"/>
    <property type="evidence" value="ECO:0007669"/>
    <property type="project" value="TreeGrafter"/>
</dbReference>
<dbReference type="GO" id="GO:0001666">
    <property type="term" value="P:response to hypoxia"/>
    <property type="evidence" value="ECO:0007669"/>
    <property type="project" value="TreeGrafter"/>
</dbReference>
<keyword evidence="9 13" id="KW-0012">Acyltransferase</keyword>
<dbReference type="EMBL" id="RJKM01000001">
    <property type="protein sequence ID" value="ROP35041.1"/>
    <property type="molecule type" value="Genomic_DNA"/>
</dbReference>
<comment type="catalytic activity">
    <reaction evidence="10">
        <text>an acyl-CoA + a 1,2-diacyl-sn-glycerol = a triacyl-sn-glycerol + CoA</text>
        <dbReference type="Rhea" id="RHEA:10868"/>
        <dbReference type="ChEBI" id="CHEBI:17815"/>
        <dbReference type="ChEBI" id="CHEBI:57287"/>
        <dbReference type="ChEBI" id="CHEBI:58342"/>
        <dbReference type="ChEBI" id="CHEBI:64615"/>
        <dbReference type="EC" id="2.3.1.20"/>
    </reaction>
</comment>
<accession>A0A3N1GXI1</accession>
<dbReference type="EC" id="2.3.1.20" evidence="4"/>
<dbReference type="GO" id="GO:0019432">
    <property type="term" value="P:triglyceride biosynthetic process"/>
    <property type="evidence" value="ECO:0007669"/>
    <property type="project" value="UniProtKB-UniPathway"/>
</dbReference>
<comment type="similarity">
    <text evidence="3">Belongs to the long-chain O-acyltransferase family.</text>
</comment>
<evidence type="ECO:0000313" key="14">
    <source>
        <dbReference type="Proteomes" id="UP000268727"/>
    </source>
</evidence>
<reference evidence="13 14" key="1">
    <citation type="submission" date="2018-11" db="EMBL/GenBank/DDBJ databases">
        <title>Sequencing the genomes of 1000 actinobacteria strains.</title>
        <authorList>
            <person name="Klenk H.-P."/>
        </authorList>
    </citation>
    <scope>NUCLEOTIDE SEQUENCE [LARGE SCALE GENOMIC DNA]</scope>
    <source>
        <strain evidence="13 14">DSM 44231</strain>
    </source>
</reference>
<gene>
    <name evidence="13" type="ORF">EDD40_0254</name>
</gene>
<dbReference type="RefSeq" id="WP_123741252.1">
    <property type="nucleotide sequence ID" value="NZ_RJKM01000001.1"/>
</dbReference>